<protein>
    <submittedName>
        <fullName evidence="1">Uncharacterized protein</fullName>
    </submittedName>
</protein>
<dbReference type="EMBL" id="SRLO01000310">
    <property type="protein sequence ID" value="TNN61722.1"/>
    <property type="molecule type" value="Genomic_DNA"/>
</dbReference>
<dbReference type="Proteomes" id="UP000314294">
    <property type="component" value="Unassembled WGS sequence"/>
</dbReference>
<accession>A0A4Z2HAB0</accession>
<sequence length="95" mass="10419">MYRLSVREEKSLSQHGVQLLCFLPLVVDGHVGHVLQTLNLQAPDQGSCGVKGRRTHLEAWTRQNDMPGLKRATTVTWPIVSFIGSTSPIPQDGGV</sequence>
<dbReference type="AlphaFoldDB" id="A0A4Z2HAB0"/>
<evidence type="ECO:0000313" key="1">
    <source>
        <dbReference type="EMBL" id="TNN61722.1"/>
    </source>
</evidence>
<organism evidence="1 2">
    <name type="scientific">Liparis tanakae</name>
    <name type="common">Tanaka's snailfish</name>
    <dbReference type="NCBI Taxonomy" id="230148"/>
    <lineage>
        <taxon>Eukaryota</taxon>
        <taxon>Metazoa</taxon>
        <taxon>Chordata</taxon>
        <taxon>Craniata</taxon>
        <taxon>Vertebrata</taxon>
        <taxon>Euteleostomi</taxon>
        <taxon>Actinopterygii</taxon>
        <taxon>Neopterygii</taxon>
        <taxon>Teleostei</taxon>
        <taxon>Neoteleostei</taxon>
        <taxon>Acanthomorphata</taxon>
        <taxon>Eupercaria</taxon>
        <taxon>Perciformes</taxon>
        <taxon>Cottioidei</taxon>
        <taxon>Cottales</taxon>
        <taxon>Liparidae</taxon>
        <taxon>Liparis</taxon>
    </lineage>
</organism>
<name>A0A4Z2HAB0_9TELE</name>
<proteinExistence type="predicted"/>
<comment type="caution">
    <text evidence="1">The sequence shown here is derived from an EMBL/GenBank/DDBJ whole genome shotgun (WGS) entry which is preliminary data.</text>
</comment>
<reference evidence="1 2" key="1">
    <citation type="submission" date="2019-03" db="EMBL/GenBank/DDBJ databases">
        <title>First draft genome of Liparis tanakae, snailfish: a comprehensive survey of snailfish specific genes.</title>
        <authorList>
            <person name="Kim W."/>
            <person name="Song I."/>
            <person name="Jeong J.-H."/>
            <person name="Kim D."/>
            <person name="Kim S."/>
            <person name="Ryu S."/>
            <person name="Song J.Y."/>
            <person name="Lee S.K."/>
        </authorList>
    </citation>
    <scope>NUCLEOTIDE SEQUENCE [LARGE SCALE GENOMIC DNA]</scope>
    <source>
        <tissue evidence="1">Muscle</tissue>
    </source>
</reference>
<evidence type="ECO:0000313" key="2">
    <source>
        <dbReference type="Proteomes" id="UP000314294"/>
    </source>
</evidence>
<gene>
    <name evidence="1" type="ORF">EYF80_028084</name>
</gene>
<keyword evidence="2" id="KW-1185">Reference proteome</keyword>